<dbReference type="EMBL" id="BLSD01000009">
    <property type="protein sequence ID" value="GFP38592.1"/>
    <property type="molecule type" value="Genomic_DNA"/>
</dbReference>
<evidence type="ECO:0000313" key="8">
    <source>
        <dbReference type="Proteomes" id="UP000585609"/>
    </source>
</evidence>
<dbReference type="EMBL" id="BLRW01000121">
    <property type="protein sequence ID" value="GFP23490.1"/>
    <property type="molecule type" value="Genomic_DNA"/>
</dbReference>
<dbReference type="Gene3D" id="3.40.1390.20">
    <property type="entry name" value="HprK N-terminal domain-like"/>
    <property type="match status" value="1"/>
</dbReference>
<dbReference type="Proteomes" id="UP000561271">
    <property type="component" value="Unassembled WGS sequence"/>
</dbReference>
<reference evidence="6 7" key="1">
    <citation type="journal article" date="2020" name="Front. Microbiol.">
        <title>Single-cell genomics of novel Actinobacteria with the Wood-Ljungdahl pathway discovered in a serpentinizing system.</title>
        <authorList>
            <person name="Merino N."/>
            <person name="Kawai M."/>
            <person name="Boyd E.S."/>
            <person name="Colman D.R."/>
            <person name="McGlynn S.E."/>
            <person name="Nealson K.H."/>
            <person name="Kurokawa K."/>
            <person name="Hongoh Y."/>
        </authorList>
    </citation>
    <scope>NUCLEOTIDE SEQUENCE [LARGE SCALE GENOMIC DNA]</scope>
    <source>
        <strain evidence="2 8">S09_30</strain>
        <strain evidence="3 9">S34</strain>
        <strain evidence="4 6">S44</strain>
        <strain evidence="5 7">S47</strain>
    </source>
</reference>
<evidence type="ECO:0000313" key="5">
    <source>
        <dbReference type="EMBL" id="GFP38592.1"/>
    </source>
</evidence>
<dbReference type="AlphaFoldDB" id="A0A6V8PDY1"/>
<dbReference type="Proteomes" id="UP000588083">
    <property type="component" value="Unassembled WGS sequence"/>
</dbReference>
<organism evidence="3 9">
    <name type="scientific">Candidatus Hakubella thermalkaliphila</name>
    <dbReference type="NCBI Taxonomy" id="2754717"/>
    <lineage>
        <taxon>Bacteria</taxon>
        <taxon>Bacillati</taxon>
        <taxon>Actinomycetota</taxon>
        <taxon>Actinomycetota incertae sedis</taxon>
        <taxon>Candidatus Hakubellales</taxon>
        <taxon>Candidatus Hakubellaceae</taxon>
        <taxon>Candidatus Hakubella</taxon>
    </lineage>
</organism>
<accession>A0A6V8PDY1</accession>
<dbReference type="Proteomes" id="UP000585609">
    <property type="component" value="Unassembled WGS sequence"/>
</dbReference>
<dbReference type="InterPro" id="IPR028979">
    <property type="entry name" value="Ser_kin/Pase_Hpr-like_N_sf"/>
</dbReference>
<dbReference type="Pfam" id="PF07085">
    <property type="entry name" value="DRTGG"/>
    <property type="match status" value="1"/>
</dbReference>
<evidence type="ECO:0000313" key="2">
    <source>
        <dbReference type="EMBL" id="GFP23490.1"/>
    </source>
</evidence>
<name>A0A6V8PDY1_9ACTN</name>
<evidence type="ECO:0000313" key="4">
    <source>
        <dbReference type="EMBL" id="GFP37114.1"/>
    </source>
</evidence>
<protein>
    <recommendedName>
        <fullName evidence="1">DRTGG domain-containing protein</fullName>
    </recommendedName>
</protein>
<evidence type="ECO:0000313" key="3">
    <source>
        <dbReference type="EMBL" id="GFP30892.1"/>
    </source>
</evidence>
<evidence type="ECO:0000259" key="1">
    <source>
        <dbReference type="Pfam" id="PF07085"/>
    </source>
</evidence>
<dbReference type="EMBL" id="BLSC01000049">
    <property type="protein sequence ID" value="GFP37114.1"/>
    <property type="molecule type" value="Genomic_DNA"/>
</dbReference>
<proteinExistence type="predicted"/>
<dbReference type="InterPro" id="IPR010766">
    <property type="entry name" value="DRTGG"/>
</dbReference>
<keyword evidence="9" id="KW-1185">Reference proteome</keyword>
<comment type="caution">
    <text evidence="3">The sequence shown here is derived from an EMBL/GenBank/DDBJ whole genome shotgun (WGS) entry which is preliminary data.</text>
</comment>
<sequence>MKLIEIAQRLGLKVEAGVDHLENEVRGGYAGDLLSCVMARAKTGDLWVTVQRHPNIVAVAVLVGLAGIVVTEGGNIEPATLERAEQEGIPILVSSASAFRVVGELWDLGIRGE</sequence>
<dbReference type="Proteomes" id="UP000569018">
    <property type="component" value="Unassembled WGS sequence"/>
</dbReference>
<gene>
    <name evidence="2" type="ORF">HKBW3S09_00957</name>
    <name evidence="3" type="ORF">HKBW3S34_01811</name>
    <name evidence="4" type="ORF">HKBW3S44_00794</name>
    <name evidence="5" type="ORF">HKBW3S47_00293</name>
</gene>
<dbReference type="RefSeq" id="WP_176231392.1">
    <property type="nucleotide sequence ID" value="NZ_BLRZ01000118.1"/>
</dbReference>
<evidence type="ECO:0000313" key="9">
    <source>
        <dbReference type="Proteomes" id="UP000588083"/>
    </source>
</evidence>
<evidence type="ECO:0000313" key="7">
    <source>
        <dbReference type="Proteomes" id="UP000569018"/>
    </source>
</evidence>
<feature type="domain" description="DRTGG" evidence="1">
    <location>
        <begin position="32"/>
        <end position="102"/>
    </location>
</feature>
<evidence type="ECO:0000313" key="6">
    <source>
        <dbReference type="Proteomes" id="UP000561271"/>
    </source>
</evidence>
<dbReference type="EMBL" id="BLRZ01000118">
    <property type="protein sequence ID" value="GFP30892.1"/>
    <property type="molecule type" value="Genomic_DNA"/>
</dbReference>
<dbReference type="SUPFAM" id="SSF75138">
    <property type="entry name" value="HprK N-terminal domain-like"/>
    <property type="match status" value="1"/>
</dbReference>